<protein>
    <recommendedName>
        <fullName evidence="1">RWD domain-containing protein</fullName>
    </recommendedName>
</protein>
<name>A0AAN8K5E6_PATCE</name>
<feature type="domain" description="RWD" evidence="1">
    <location>
        <begin position="12"/>
        <end position="112"/>
    </location>
</feature>
<dbReference type="InterPro" id="IPR016135">
    <property type="entry name" value="UBQ-conjugating_enzyme/RWD"/>
</dbReference>
<dbReference type="PANTHER" id="PTHR40237">
    <property type="entry name" value="LD44813P"/>
    <property type="match status" value="1"/>
</dbReference>
<reference evidence="2 3" key="1">
    <citation type="submission" date="2024-01" db="EMBL/GenBank/DDBJ databases">
        <title>The genome of the rayed Mediterranean limpet Patella caerulea (Linnaeus, 1758).</title>
        <authorList>
            <person name="Anh-Thu Weber A."/>
            <person name="Halstead-Nussloch G."/>
        </authorList>
    </citation>
    <scope>NUCLEOTIDE SEQUENCE [LARGE SCALE GENOMIC DNA]</scope>
    <source>
        <strain evidence="2">AATW-2023a</strain>
        <tissue evidence="2">Whole specimen</tissue>
    </source>
</reference>
<dbReference type="InterPro" id="IPR006575">
    <property type="entry name" value="RWD_dom"/>
</dbReference>
<dbReference type="PANTHER" id="PTHR40237:SF1">
    <property type="entry name" value="LD44813P"/>
    <property type="match status" value="1"/>
</dbReference>
<dbReference type="InterPro" id="IPR013083">
    <property type="entry name" value="Znf_RING/FYVE/PHD"/>
</dbReference>
<dbReference type="AlphaFoldDB" id="A0AAN8K5E6"/>
<dbReference type="SUPFAM" id="SSF54495">
    <property type="entry name" value="UBC-like"/>
    <property type="match status" value="1"/>
</dbReference>
<keyword evidence="3" id="KW-1185">Reference proteome</keyword>
<gene>
    <name evidence="2" type="ORF">SNE40_004782</name>
</gene>
<evidence type="ECO:0000313" key="2">
    <source>
        <dbReference type="EMBL" id="KAK6188642.1"/>
    </source>
</evidence>
<dbReference type="PROSITE" id="PS50908">
    <property type="entry name" value="RWD"/>
    <property type="match status" value="1"/>
</dbReference>
<comment type="caution">
    <text evidence="2">The sequence shown here is derived from an EMBL/GenBank/DDBJ whole genome shotgun (WGS) entry which is preliminary data.</text>
</comment>
<dbReference type="Proteomes" id="UP001347796">
    <property type="component" value="Unassembled WGS sequence"/>
</dbReference>
<evidence type="ECO:0000313" key="3">
    <source>
        <dbReference type="Proteomes" id="UP001347796"/>
    </source>
</evidence>
<dbReference type="Gene3D" id="3.30.40.10">
    <property type="entry name" value="Zinc/RING finger domain, C3HC4 (zinc finger)"/>
    <property type="match status" value="1"/>
</dbReference>
<dbReference type="Pfam" id="PF05773">
    <property type="entry name" value="RWD"/>
    <property type="match status" value="1"/>
</dbReference>
<accession>A0AAN8K5E6</accession>
<dbReference type="EMBL" id="JAZGQO010000003">
    <property type="protein sequence ID" value="KAK6188642.1"/>
    <property type="molecule type" value="Genomic_DNA"/>
</dbReference>
<proteinExistence type="predicted"/>
<dbReference type="Gene3D" id="3.10.110.10">
    <property type="entry name" value="Ubiquitin Conjugating Enzyme"/>
    <property type="match status" value="1"/>
</dbReference>
<evidence type="ECO:0000259" key="1">
    <source>
        <dbReference type="PROSITE" id="PS50908"/>
    </source>
</evidence>
<organism evidence="2 3">
    <name type="scientific">Patella caerulea</name>
    <name type="common">Rayed Mediterranean limpet</name>
    <dbReference type="NCBI Taxonomy" id="87958"/>
    <lineage>
        <taxon>Eukaryota</taxon>
        <taxon>Metazoa</taxon>
        <taxon>Spiralia</taxon>
        <taxon>Lophotrochozoa</taxon>
        <taxon>Mollusca</taxon>
        <taxon>Gastropoda</taxon>
        <taxon>Patellogastropoda</taxon>
        <taxon>Patelloidea</taxon>
        <taxon>Patellidae</taxon>
        <taxon>Patella</taxon>
    </lineage>
</organism>
<sequence length="335" mass="38866">MATEDRDTVIEKELDEIKSRAPSVDGLKLIACVPMLVSASITKNEYKQLTVNIQFPADYPHQPILVQMKSKHLEQKFTDKLEKICEDEAKKWIGGRQVLVILKFIRTFLEENSLCVCSEEIVYIKRELIGESDEIKLKQKASQIVIKVRQKNYFMNVNISVPDLYPKHQIQTELIDTNLPDLLRINFMAQAKELARQCVTPPLLKNSKSAAVFEHKPSLKVVCNYLIRDCVKRYPLENCPLCKKHVLAEDPENQLKGRKNQIEGVYCCHLFHNGCLDTYMYMKTPPFIGGKKSPSCDKRIYHEKWKVSAEVMENRWAHKQAKQRELEEVVDFLKD</sequence>